<dbReference type="PRINTS" id="PR00359">
    <property type="entry name" value="BP450"/>
</dbReference>
<dbReference type="PANTHER" id="PTHR46696">
    <property type="entry name" value="P450, PUTATIVE (EUROFUNG)-RELATED"/>
    <property type="match status" value="1"/>
</dbReference>
<evidence type="ECO:0000313" key="8">
    <source>
        <dbReference type="Proteomes" id="UP001165378"/>
    </source>
</evidence>
<dbReference type="SUPFAM" id="SSF48264">
    <property type="entry name" value="Cytochrome P450"/>
    <property type="match status" value="1"/>
</dbReference>
<proteinExistence type="inferred from homology"/>
<dbReference type="EMBL" id="JAKFHA010000008">
    <property type="protein sequence ID" value="MCF2528734.1"/>
    <property type="molecule type" value="Genomic_DNA"/>
</dbReference>
<keyword evidence="6" id="KW-0503">Monooxygenase</keyword>
<evidence type="ECO:0000256" key="3">
    <source>
        <dbReference type="ARBA" id="ARBA00022723"/>
    </source>
</evidence>
<dbReference type="RefSeq" id="WP_235052903.1">
    <property type="nucleotide sequence ID" value="NZ_JAKFHA010000008.1"/>
</dbReference>
<dbReference type="InterPro" id="IPR036396">
    <property type="entry name" value="Cyt_P450_sf"/>
</dbReference>
<keyword evidence="8" id="KW-1185">Reference proteome</keyword>
<evidence type="ECO:0000313" key="7">
    <source>
        <dbReference type="EMBL" id="MCF2528734.1"/>
    </source>
</evidence>
<keyword evidence="2" id="KW-0349">Heme</keyword>
<dbReference type="FunFam" id="1.10.630.10:FF:000018">
    <property type="entry name" value="Cytochrome P450 monooxygenase"/>
    <property type="match status" value="1"/>
</dbReference>
<sequence length="423" mass="47435">MGPNDIDLTDLDLFGNGTPHEAFRTLRDQAPLFWNDETGGNKGFWSVTRYDDVAAVDKDAATYSSEQQVTLEELDEDQLLVRKSMIDTDGARHWALRKVLLREFSPRAVALYGDFLTKLTGATLDRALALGEFDFVEQISADIPIRLLARMLDVPIEDTDKLIDWGNQMIANSDPDYTDVLAGSPESEQYRDLPFRSPAALEVFEYGFRLAAQRRGGTGTDLVSKLVNTTPEDGIPLSDLDYQNYFSLLIIAGNETTRHTISHTVRALASHPQAWADLKADPSLVGNAVEEFLRWATPIVHFRRTATRDVELHGQRIREGDKVVMWFGSANFDERKFADPHVFDVHRKNVEHVSFGKGSPHFCLGNALARLEIKIVITALLERLERIELLETPSMVRSNLVHGIKKMPVRVHPDPAFPATATA</sequence>
<dbReference type="GO" id="GO:0020037">
    <property type="term" value="F:heme binding"/>
    <property type="evidence" value="ECO:0007669"/>
    <property type="project" value="InterPro"/>
</dbReference>
<keyword evidence="3" id="KW-0479">Metal-binding</keyword>
<evidence type="ECO:0000256" key="6">
    <source>
        <dbReference type="ARBA" id="ARBA00023033"/>
    </source>
</evidence>
<gene>
    <name evidence="7" type="ORF">LZ495_16145</name>
</gene>
<comment type="similarity">
    <text evidence="1">Belongs to the cytochrome P450 family.</text>
</comment>
<evidence type="ECO:0000256" key="5">
    <source>
        <dbReference type="ARBA" id="ARBA00023004"/>
    </source>
</evidence>
<dbReference type="GO" id="GO:0005506">
    <property type="term" value="F:iron ion binding"/>
    <property type="evidence" value="ECO:0007669"/>
    <property type="project" value="InterPro"/>
</dbReference>
<keyword evidence="5" id="KW-0408">Iron</keyword>
<evidence type="ECO:0000256" key="2">
    <source>
        <dbReference type="ARBA" id="ARBA00022617"/>
    </source>
</evidence>
<dbReference type="Pfam" id="PF00067">
    <property type="entry name" value="p450"/>
    <property type="match status" value="1"/>
</dbReference>
<comment type="caution">
    <text evidence="7">The sequence shown here is derived from an EMBL/GenBank/DDBJ whole genome shotgun (WGS) entry which is preliminary data.</text>
</comment>
<keyword evidence="4" id="KW-0560">Oxidoreductase</keyword>
<dbReference type="InterPro" id="IPR001128">
    <property type="entry name" value="Cyt_P450"/>
</dbReference>
<accession>A0AA41U456</accession>
<evidence type="ECO:0000256" key="1">
    <source>
        <dbReference type="ARBA" id="ARBA00010617"/>
    </source>
</evidence>
<evidence type="ECO:0000256" key="4">
    <source>
        <dbReference type="ARBA" id="ARBA00023002"/>
    </source>
</evidence>
<dbReference type="InterPro" id="IPR002397">
    <property type="entry name" value="Cyt_P450_B"/>
</dbReference>
<dbReference type="GO" id="GO:0036199">
    <property type="term" value="F:cholest-4-en-3-one 26-monooxygenase activity"/>
    <property type="evidence" value="ECO:0007669"/>
    <property type="project" value="TreeGrafter"/>
</dbReference>
<dbReference type="AlphaFoldDB" id="A0AA41U456"/>
<name>A0AA41U456_9ACTN</name>
<dbReference type="GO" id="GO:0006707">
    <property type="term" value="P:cholesterol catabolic process"/>
    <property type="evidence" value="ECO:0007669"/>
    <property type="project" value="TreeGrafter"/>
</dbReference>
<dbReference type="CDD" id="cd11033">
    <property type="entry name" value="CYP142-like"/>
    <property type="match status" value="1"/>
</dbReference>
<dbReference type="Proteomes" id="UP001165378">
    <property type="component" value="Unassembled WGS sequence"/>
</dbReference>
<dbReference type="GO" id="GO:0008395">
    <property type="term" value="F:steroid hydroxylase activity"/>
    <property type="evidence" value="ECO:0007669"/>
    <property type="project" value="TreeGrafter"/>
</dbReference>
<organism evidence="7 8">
    <name type="scientific">Yinghuangia soli</name>
    <dbReference type="NCBI Taxonomy" id="2908204"/>
    <lineage>
        <taxon>Bacteria</taxon>
        <taxon>Bacillati</taxon>
        <taxon>Actinomycetota</taxon>
        <taxon>Actinomycetes</taxon>
        <taxon>Kitasatosporales</taxon>
        <taxon>Streptomycetaceae</taxon>
        <taxon>Yinghuangia</taxon>
    </lineage>
</organism>
<reference evidence="7" key="1">
    <citation type="submission" date="2022-01" db="EMBL/GenBank/DDBJ databases">
        <title>Genome-Based Taxonomic Classification of the Phylum Actinobacteria.</title>
        <authorList>
            <person name="Gao Y."/>
        </authorList>
    </citation>
    <scope>NUCLEOTIDE SEQUENCE</scope>
    <source>
        <strain evidence="7">KLBMP 8922</strain>
    </source>
</reference>
<dbReference type="Gene3D" id="1.10.630.10">
    <property type="entry name" value="Cytochrome P450"/>
    <property type="match status" value="1"/>
</dbReference>
<protein>
    <submittedName>
        <fullName evidence="7">Cytochrome P450</fullName>
    </submittedName>
</protein>
<dbReference type="PANTHER" id="PTHR46696:SF4">
    <property type="entry name" value="BIOTIN BIOSYNTHESIS CYTOCHROME P450"/>
    <property type="match status" value="1"/>
</dbReference>